<keyword evidence="3" id="KW-0175">Coiled coil</keyword>
<reference evidence="5" key="2">
    <citation type="journal article" date="2014" name="ISME J.">
        <title>Microbial stratification in low pH oxic and suboxic macroscopic growths along an acid mine drainage.</title>
        <authorList>
            <person name="Mendez-Garcia C."/>
            <person name="Mesa V."/>
            <person name="Sprenger R.R."/>
            <person name="Richter M."/>
            <person name="Diez M.S."/>
            <person name="Solano J."/>
            <person name="Bargiela R."/>
            <person name="Golyshina O.V."/>
            <person name="Manteca A."/>
            <person name="Ramos J.L."/>
            <person name="Gallego J.R."/>
            <person name="Llorente I."/>
            <person name="Martins Dos Santos V.A."/>
            <person name="Jensen O.N."/>
            <person name="Pelaez A.I."/>
            <person name="Sanchez J."/>
            <person name="Ferrer M."/>
        </authorList>
    </citation>
    <scope>NUCLEOTIDE SEQUENCE</scope>
</reference>
<evidence type="ECO:0000256" key="2">
    <source>
        <dbReference type="ARBA" id="ARBA00022840"/>
    </source>
</evidence>
<name>T0XYX6_9ZZZZ</name>
<dbReference type="GO" id="GO:0140662">
    <property type="term" value="F:ATP-dependent protein folding chaperone"/>
    <property type="evidence" value="ECO:0007669"/>
    <property type="project" value="InterPro"/>
</dbReference>
<gene>
    <name evidence="5" type="ORF">B1A_22008</name>
</gene>
<dbReference type="Gene3D" id="2.60.34.10">
    <property type="entry name" value="Substrate Binding Domain Of DNAk, Chain A, domain 1"/>
    <property type="match status" value="1"/>
</dbReference>
<dbReference type="InterPro" id="IPR029048">
    <property type="entry name" value="HSP70_C_sf"/>
</dbReference>
<feature type="coiled-coil region" evidence="3">
    <location>
        <begin position="39"/>
        <end position="68"/>
    </location>
</feature>
<proteinExistence type="predicted"/>
<keyword evidence="1" id="KW-0547">Nucleotide-binding</keyword>
<keyword evidence="5" id="KW-0346">Stress response</keyword>
<dbReference type="PANTHER" id="PTHR19375">
    <property type="entry name" value="HEAT SHOCK PROTEIN 70KDA"/>
    <property type="match status" value="1"/>
</dbReference>
<evidence type="ECO:0000256" key="1">
    <source>
        <dbReference type="ARBA" id="ARBA00022741"/>
    </source>
</evidence>
<keyword evidence="2" id="KW-0067">ATP-binding</keyword>
<reference evidence="5" key="1">
    <citation type="submission" date="2013-08" db="EMBL/GenBank/DDBJ databases">
        <authorList>
            <person name="Mendez C."/>
            <person name="Richter M."/>
            <person name="Ferrer M."/>
            <person name="Sanchez J."/>
        </authorList>
    </citation>
    <scope>NUCLEOTIDE SEQUENCE</scope>
</reference>
<protein>
    <submittedName>
        <fullName evidence="5">Heat shock protein 70</fullName>
    </submittedName>
</protein>
<comment type="caution">
    <text evidence="5">The sequence shown here is derived from an EMBL/GenBank/DDBJ whole genome shotgun (WGS) entry which is preliminary data.</text>
</comment>
<evidence type="ECO:0000256" key="4">
    <source>
        <dbReference type="SAM" id="MobiDB-lite"/>
    </source>
</evidence>
<dbReference type="Pfam" id="PF00012">
    <property type="entry name" value="HSP70"/>
    <property type="match status" value="1"/>
</dbReference>
<organism evidence="5">
    <name type="scientific">mine drainage metagenome</name>
    <dbReference type="NCBI Taxonomy" id="410659"/>
    <lineage>
        <taxon>unclassified sequences</taxon>
        <taxon>metagenomes</taxon>
        <taxon>ecological metagenomes</taxon>
    </lineage>
</organism>
<evidence type="ECO:0000313" key="5">
    <source>
        <dbReference type="EMBL" id="EQD26088.1"/>
    </source>
</evidence>
<dbReference type="EMBL" id="AUZX01016270">
    <property type="protein sequence ID" value="EQD26088.1"/>
    <property type="molecule type" value="Genomic_DNA"/>
</dbReference>
<sequence>MPQVEVTFDIDANGILNVTAKDRGTGREQKVTITGSTTLQKAEVERMVKEAEANAEEDRKRAEEVTLRNRCDSLVYSSEKTMREHGDKLTAELKAEIEEKVEALKTAIAAKNVVDMQSREQELSAVIQKVGEAVYANTGTPGADGAGGDDIPPAATAESETPGGDGDVVDAEFKEV</sequence>
<dbReference type="AlphaFoldDB" id="T0XYX6"/>
<evidence type="ECO:0000256" key="3">
    <source>
        <dbReference type="SAM" id="Coils"/>
    </source>
</evidence>
<dbReference type="SUPFAM" id="SSF100934">
    <property type="entry name" value="Heat shock protein 70kD (HSP70), C-terminal subdomain"/>
    <property type="match status" value="1"/>
</dbReference>
<accession>T0XYX6</accession>
<dbReference type="InterPro" id="IPR029047">
    <property type="entry name" value="HSP70_peptide-bd_sf"/>
</dbReference>
<dbReference type="InterPro" id="IPR013126">
    <property type="entry name" value="Hsp_70_fam"/>
</dbReference>
<feature type="region of interest" description="Disordered" evidence="4">
    <location>
        <begin position="136"/>
        <end position="176"/>
    </location>
</feature>
<dbReference type="GO" id="GO:0005524">
    <property type="term" value="F:ATP binding"/>
    <property type="evidence" value="ECO:0007669"/>
    <property type="project" value="UniProtKB-KW"/>
</dbReference>
<dbReference type="SUPFAM" id="SSF100920">
    <property type="entry name" value="Heat shock protein 70kD (HSP70), peptide-binding domain"/>
    <property type="match status" value="1"/>
</dbReference>
<dbReference type="FunFam" id="1.20.1270.10:FF:000001">
    <property type="entry name" value="Molecular chaperone DnaK"/>
    <property type="match status" value="1"/>
</dbReference>
<dbReference type="Gene3D" id="1.20.1270.10">
    <property type="match status" value="1"/>
</dbReference>